<protein>
    <submittedName>
        <fullName evidence="1">Uncharacterized protein</fullName>
    </submittedName>
</protein>
<dbReference type="RefSeq" id="YP_004324907.1">
    <property type="nucleotide sequence ID" value="NC_015290.1"/>
</dbReference>
<proteinExistence type="predicted"/>
<dbReference type="GeneID" id="10329529"/>
<organism evidence="1 2">
    <name type="scientific">Prochlorococcus phage P-SSM7</name>
    <dbReference type="NCBI Taxonomy" id="445688"/>
    <lineage>
        <taxon>Viruses</taxon>
        <taxon>Duplodnaviria</taxon>
        <taxon>Heunggongvirae</taxon>
        <taxon>Uroviricota</taxon>
        <taxon>Caudoviricetes</taxon>
        <taxon>Pantevenvirales</taxon>
        <taxon>Kyanoviridae</taxon>
        <taxon>Palaemonvirus</taxon>
        <taxon>Palaemonvirus pssm7</taxon>
    </lineage>
</organism>
<reference evidence="1 2" key="1">
    <citation type="journal article" date="2010" name="Environ. Microbiol.">
        <title>Genomic analysis of oceanic cyanobacterial myoviruses compared with T4-like myoviruses from diverse hosts and environments.</title>
        <authorList>
            <person name="Sullivan M.B."/>
            <person name="Huang K.H."/>
            <person name="Ignacio-Espinoza J.C."/>
            <person name="Berlin A.M."/>
            <person name="Kelly L."/>
            <person name="Weigele P.R."/>
            <person name="DeFrancesco A.S."/>
            <person name="Kern S.E."/>
            <person name="Thompson L.R."/>
            <person name="Young S."/>
            <person name="Yandava C."/>
            <person name="Fu R."/>
            <person name="Krastins B."/>
            <person name="Chase M."/>
            <person name="Sarracino D."/>
            <person name="Osburne M.S."/>
            <person name="Henn M.R."/>
            <person name="Chisholm S.W."/>
        </authorList>
    </citation>
    <scope>NUCLEOTIDE SEQUENCE [LARGE SCALE GENOMIC DNA]</scope>
    <source>
        <strain evidence="1">NATL1A-15</strain>
    </source>
</reference>
<keyword evidence="2" id="KW-1185">Reference proteome</keyword>
<dbReference type="Proteomes" id="UP000006532">
    <property type="component" value="Segment"/>
</dbReference>
<evidence type="ECO:0000313" key="1">
    <source>
        <dbReference type="EMBL" id="ADO99027.1"/>
    </source>
</evidence>
<accession>E3SNJ4</accession>
<sequence>MRFFLIGVVIVVGANIGINAINSVKQIQEDKLDRLCKIDYSFCTPDTK</sequence>
<gene>
    <name evidence="1" type="ORF">PSSM7_076</name>
</gene>
<dbReference type="EMBL" id="GU071103">
    <property type="protein sequence ID" value="ADO99027.1"/>
    <property type="molecule type" value="Genomic_DNA"/>
</dbReference>
<evidence type="ECO:0000313" key="2">
    <source>
        <dbReference type="Proteomes" id="UP000006532"/>
    </source>
</evidence>
<name>E3SNJ4_9CAUD</name>
<dbReference type="KEGG" id="vg:10329529"/>